<dbReference type="RefSeq" id="WP_275616898.1">
    <property type="nucleotide sequence ID" value="NZ_JARFVB010000014.1"/>
</dbReference>
<reference evidence="1 2" key="1">
    <citation type="submission" date="2023-03" db="EMBL/GenBank/DDBJ databases">
        <title>Muricauda XX sp. nov. and Muricauda XXX sp. nov., two novel species isolated from Okinawa Trough.</title>
        <authorList>
            <person name="Cao W."/>
            <person name="Deng X."/>
        </authorList>
    </citation>
    <scope>NUCLEOTIDE SEQUENCE [LARGE SCALE GENOMIC DNA]</scope>
    <source>
        <strain evidence="1 2">334s03</strain>
    </source>
</reference>
<evidence type="ECO:0000313" key="2">
    <source>
        <dbReference type="Proteomes" id="UP001221366"/>
    </source>
</evidence>
<evidence type="ECO:0000313" key="1">
    <source>
        <dbReference type="EMBL" id="MDF0717751.1"/>
    </source>
</evidence>
<sequence length="68" mass="8203">MERLWRNVKYEKIYLNPPRDGMDLYLILRSTLIITTMRENISPLAMKDPLIYLKEHLDNYISFVENLS</sequence>
<keyword evidence="2" id="KW-1185">Reference proteome</keyword>
<gene>
    <name evidence="1" type="ORF">PY092_16430</name>
</gene>
<organism evidence="1 2">
    <name type="scientific">Flagellimonas yonaguniensis</name>
    <dbReference type="NCBI Taxonomy" id="3031325"/>
    <lineage>
        <taxon>Bacteria</taxon>
        <taxon>Pseudomonadati</taxon>
        <taxon>Bacteroidota</taxon>
        <taxon>Flavobacteriia</taxon>
        <taxon>Flavobacteriales</taxon>
        <taxon>Flavobacteriaceae</taxon>
        <taxon>Flagellimonas</taxon>
    </lineage>
</organism>
<name>A0ABT5Y2U8_9FLAO</name>
<proteinExistence type="predicted"/>
<accession>A0ABT5Y2U8</accession>
<comment type="caution">
    <text evidence="1">The sequence shown here is derived from an EMBL/GenBank/DDBJ whole genome shotgun (WGS) entry which is preliminary data.</text>
</comment>
<dbReference type="Proteomes" id="UP001221366">
    <property type="component" value="Unassembled WGS sequence"/>
</dbReference>
<protein>
    <submittedName>
        <fullName evidence="1">Uncharacterized protein</fullName>
    </submittedName>
</protein>
<dbReference type="EMBL" id="JARFVB010000014">
    <property type="protein sequence ID" value="MDF0717751.1"/>
    <property type="molecule type" value="Genomic_DNA"/>
</dbReference>